<feature type="region of interest" description="Disordered" evidence="1">
    <location>
        <begin position="54"/>
        <end position="146"/>
    </location>
</feature>
<feature type="compositionally biased region" description="Basic and acidic residues" evidence="1">
    <location>
        <begin position="82"/>
        <end position="122"/>
    </location>
</feature>
<keyword evidence="3" id="KW-1185">Reference proteome</keyword>
<evidence type="ECO:0000313" key="3">
    <source>
        <dbReference type="Proteomes" id="UP000823749"/>
    </source>
</evidence>
<evidence type="ECO:0000256" key="1">
    <source>
        <dbReference type="SAM" id="MobiDB-lite"/>
    </source>
</evidence>
<sequence>MGESGSETSGTKSTPIIIQHEGSSFNAAIVLNETNYDLWSQMLEMHIAEKEKLSFIRGTSPPPTEKDEDTNEPEPANNIVSEFDHSDEYHSGEEHHSGMEHHNDGYHNAEEREEHHPKDISQHESFTPQAPHQSFAEDVPDLGHVPSRKQLPLRLTRGVLGVTSIPRAIKNSL</sequence>
<reference evidence="2" key="1">
    <citation type="submission" date="2020-08" db="EMBL/GenBank/DDBJ databases">
        <title>Plant Genome Project.</title>
        <authorList>
            <person name="Zhang R.-G."/>
        </authorList>
    </citation>
    <scope>NUCLEOTIDE SEQUENCE</scope>
    <source>
        <strain evidence="2">WSP0</strain>
        <tissue evidence="2">Leaf</tissue>
    </source>
</reference>
<comment type="caution">
    <text evidence="2">The sequence shown here is derived from an EMBL/GenBank/DDBJ whole genome shotgun (WGS) entry which is preliminary data.</text>
</comment>
<accession>A0AAV6JJP8</accession>
<name>A0AAV6JJP8_9ERIC</name>
<dbReference type="EMBL" id="JACTNZ010000007">
    <property type="protein sequence ID" value="KAG5541317.1"/>
    <property type="molecule type" value="Genomic_DNA"/>
</dbReference>
<dbReference type="Proteomes" id="UP000823749">
    <property type="component" value="Chromosome 7"/>
</dbReference>
<evidence type="ECO:0008006" key="4">
    <source>
        <dbReference type="Google" id="ProtNLM"/>
    </source>
</evidence>
<protein>
    <recommendedName>
        <fullName evidence="4">Retrotransposon Copia-like N-terminal domain-containing protein</fullName>
    </recommendedName>
</protein>
<gene>
    <name evidence="2" type="ORF">RHGRI_021225</name>
</gene>
<evidence type="ECO:0000313" key="2">
    <source>
        <dbReference type="EMBL" id="KAG5541317.1"/>
    </source>
</evidence>
<dbReference type="AlphaFoldDB" id="A0AAV6JJP8"/>
<organism evidence="2 3">
    <name type="scientific">Rhododendron griersonianum</name>
    <dbReference type="NCBI Taxonomy" id="479676"/>
    <lineage>
        <taxon>Eukaryota</taxon>
        <taxon>Viridiplantae</taxon>
        <taxon>Streptophyta</taxon>
        <taxon>Embryophyta</taxon>
        <taxon>Tracheophyta</taxon>
        <taxon>Spermatophyta</taxon>
        <taxon>Magnoliopsida</taxon>
        <taxon>eudicotyledons</taxon>
        <taxon>Gunneridae</taxon>
        <taxon>Pentapetalae</taxon>
        <taxon>asterids</taxon>
        <taxon>Ericales</taxon>
        <taxon>Ericaceae</taxon>
        <taxon>Ericoideae</taxon>
        <taxon>Rhodoreae</taxon>
        <taxon>Rhododendron</taxon>
    </lineage>
</organism>
<feature type="compositionally biased region" description="Polar residues" evidence="1">
    <location>
        <begin position="123"/>
        <end position="132"/>
    </location>
</feature>
<proteinExistence type="predicted"/>